<dbReference type="InterPro" id="IPR036259">
    <property type="entry name" value="MFS_trans_sf"/>
</dbReference>
<evidence type="ECO:0000256" key="3">
    <source>
        <dbReference type="ARBA" id="ARBA00022692"/>
    </source>
</evidence>
<feature type="transmembrane region" description="Helical" evidence="8">
    <location>
        <begin position="351"/>
        <end position="373"/>
    </location>
</feature>
<dbReference type="SUPFAM" id="SSF103473">
    <property type="entry name" value="MFS general substrate transporter"/>
    <property type="match status" value="1"/>
</dbReference>
<dbReference type="Proteomes" id="UP000693942">
    <property type="component" value="Unassembled WGS sequence"/>
</dbReference>
<organism evidence="9 10">
    <name type="scientific">Fusarium oxysporum f. sp. raphani</name>
    <dbReference type="NCBI Taxonomy" id="96318"/>
    <lineage>
        <taxon>Eukaryota</taxon>
        <taxon>Fungi</taxon>
        <taxon>Dikarya</taxon>
        <taxon>Ascomycota</taxon>
        <taxon>Pezizomycotina</taxon>
        <taxon>Sordariomycetes</taxon>
        <taxon>Hypocreomycetidae</taxon>
        <taxon>Hypocreales</taxon>
        <taxon>Nectriaceae</taxon>
        <taxon>Fusarium</taxon>
        <taxon>Fusarium oxysporum species complex</taxon>
    </lineage>
</organism>
<feature type="transmembrane region" description="Helical" evidence="8">
    <location>
        <begin position="298"/>
        <end position="316"/>
    </location>
</feature>
<feature type="compositionally biased region" description="Acidic residues" evidence="7">
    <location>
        <begin position="454"/>
        <end position="463"/>
    </location>
</feature>
<keyword evidence="5 8" id="KW-0472">Membrane</keyword>
<dbReference type="GO" id="GO:0022857">
    <property type="term" value="F:transmembrane transporter activity"/>
    <property type="evidence" value="ECO:0007669"/>
    <property type="project" value="InterPro"/>
</dbReference>
<feature type="region of interest" description="Disordered" evidence="7">
    <location>
        <begin position="454"/>
        <end position="473"/>
    </location>
</feature>
<keyword evidence="4 8" id="KW-1133">Transmembrane helix</keyword>
<evidence type="ECO:0000256" key="4">
    <source>
        <dbReference type="ARBA" id="ARBA00022989"/>
    </source>
</evidence>
<feature type="transmembrane region" description="Helical" evidence="8">
    <location>
        <begin position="328"/>
        <end position="345"/>
    </location>
</feature>
<feature type="transmembrane region" description="Helical" evidence="8">
    <location>
        <begin position="261"/>
        <end position="286"/>
    </location>
</feature>
<name>A0A8J5UBP9_FUSOX</name>
<dbReference type="EMBL" id="JAELUR010000002">
    <property type="protein sequence ID" value="KAG7435784.1"/>
    <property type="molecule type" value="Genomic_DNA"/>
</dbReference>
<evidence type="ECO:0000256" key="7">
    <source>
        <dbReference type="SAM" id="MobiDB-lite"/>
    </source>
</evidence>
<gene>
    <name evidence="9" type="ORF">Forpi1262_v002224</name>
</gene>
<feature type="transmembrane region" description="Helical" evidence="8">
    <location>
        <begin position="385"/>
        <end position="405"/>
    </location>
</feature>
<feature type="region of interest" description="Disordered" evidence="7">
    <location>
        <begin position="1"/>
        <end position="27"/>
    </location>
</feature>
<dbReference type="FunFam" id="1.20.1250.20:FF:000013">
    <property type="entry name" value="MFS general substrate transporter"/>
    <property type="match status" value="1"/>
</dbReference>
<feature type="transmembrane region" description="Helical" evidence="8">
    <location>
        <begin position="88"/>
        <end position="106"/>
    </location>
</feature>
<protein>
    <submittedName>
        <fullName evidence="9">Putative transporter</fullName>
    </submittedName>
</protein>
<feature type="transmembrane region" description="Helical" evidence="8">
    <location>
        <begin position="156"/>
        <end position="175"/>
    </location>
</feature>
<dbReference type="PANTHER" id="PTHR43791:SF47">
    <property type="entry name" value="MAJOR FACILITATOR SUPERFAMILY (MFS) PROFILE DOMAIN-CONTAINING PROTEIN-RELATED"/>
    <property type="match status" value="1"/>
</dbReference>
<feature type="compositionally biased region" description="Basic and acidic residues" evidence="7">
    <location>
        <begin position="464"/>
        <end position="473"/>
    </location>
</feature>
<dbReference type="GO" id="GO:0016020">
    <property type="term" value="C:membrane"/>
    <property type="evidence" value="ECO:0007669"/>
    <property type="project" value="UniProtKB-SubCell"/>
</dbReference>
<feature type="transmembrane region" description="Helical" evidence="8">
    <location>
        <begin position="417"/>
        <end position="441"/>
    </location>
</feature>
<sequence length="473" mass="52916">MASPQLESQHETISKSPGEATTAAHFEDTEKSQLDSFNFTEDEERRLIRRIDLRLVPIVGLMYCVSLIDRTNVAAASIAGMMEDLQLIGNRYSIITLVFFTTYIIFQPPSTIIVRKLGPRIHLAGHYTALGSRHDCCIYLLSTWYNRYEMGKRYGLFYAFGAVTGAFAGIMAYGLVHMHGINGMGGWRWLFIIEGILTCAIALIGYWLLVDFPDSGRSNWKFLSEHERAWVVARVNADRGDARPTQFNLRKFLFHMLDIKVWGFGLLFFCCSTQGYAMSFFTPIILTSGMGFNRTATQLINITPMLAAAVAMYATGYIGDRFRIRGPLIVFNSVLAIVGMSLMGFHRVVGVRFFGIFLTAAGVNANLPIIMTYQANNIRGQWKRASCSAVLVGLGGVGGIAGSQIFRPSDAPYFRPGLWACISCSLAEILIVLIISIHFYFMNRKADRDGVVLEDEPDSEVPEEERGSFRYTF</sequence>
<evidence type="ECO:0000256" key="2">
    <source>
        <dbReference type="ARBA" id="ARBA00022448"/>
    </source>
</evidence>
<reference evidence="9" key="1">
    <citation type="submission" date="2021-04" db="EMBL/GenBank/DDBJ databases">
        <title>First draft genome resource for Brassicaceae pathogens Fusarium oxysporum f. sp. raphani and Fusarium oxysporum f. sp. rapae.</title>
        <authorList>
            <person name="Asai S."/>
        </authorList>
    </citation>
    <scope>NUCLEOTIDE SEQUENCE</scope>
    <source>
        <strain evidence="9">Tf1262</strain>
    </source>
</reference>
<evidence type="ECO:0000313" key="10">
    <source>
        <dbReference type="Proteomes" id="UP000693942"/>
    </source>
</evidence>
<comment type="caution">
    <text evidence="9">The sequence shown here is derived from an EMBL/GenBank/DDBJ whole genome shotgun (WGS) entry which is preliminary data.</text>
</comment>
<dbReference type="Pfam" id="PF07690">
    <property type="entry name" value="MFS_1"/>
    <property type="match status" value="1"/>
</dbReference>
<keyword evidence="2" id="KW-0813">Transport</keyword>
<proteinExistence type="predicted"/>
<keyword evidence="3 8" id="KW-0812">Transmembrane</keyword>
<dbReference type="Gene3D" id="1.20.1250.20">
    <property type="entry name" value="MFS general substrate transporter like domains"/>
    <property type="match status" value="3"/>
</dbReference>
<evidence type="ECO:0000256" key="6">
    <source>
        <dbReference type="ARBA" id="ARBA00023180"/>
    </source>
</evidence>
<feature type="transmembrane region" description="Helical" evidence="8">
    <location>
        <begin position="51"/>
        <end position="68"/>
    </location>
</feature>
<keyword evidence="6" id="KW-0325">Glycoprotein</keyword>
<evidence type="ECO:0000256" key="1">
    <source>
        <dbReference type="ARBA" id="ARBA00004141"/>
    </source>
</evidence>
<evidence type="ECO:0000313" key="9">
    <source>
        <dbReference type="EMBL" id="KAG7435784.1"/>
    </source>
</evidence>
<accession>A0A8J5UBP9</accession>
<dbReference type="PANTHER" id="PTHR43791">
    <property type="entry name" value="PERMEASE-RELATED"/>
    <property type="match status" value="1"/>
</dbReference>
<feature type="transmembrane region" description="Helical" evidence="8">
    <location>
        <begin position="187"/>
        <end position="209"/>
    </location>
</feature>
<evidence type="ECO:0000256" key="8">
    <source>
        <dbReference type="SAM" id="Phobius"/>
    </source>
</evidence>
<dbReference type="AlphaFoldDB" id="A0A8J5UBP9"/>
<comment type="subcellular location">
    <subcellularLocation>
        <location evidence="1">Membrane</location>
        <topology evidence="1">Multi-pass membrane protein</topology>
    </subcellularLocation>
</comment>
<dbReference type="InterPro" id="IPR011701">
    <property type="entry name" value="MFS"/>
</dbReference>
<evidence type="ECO:0000256" key="5">
    <source>
        <dbReference type="ARBA" id="ARBA00023136"/>
    </source>
</evidence>